<protein>
    <submittedName>
        <fullName evidence="1">Uncharacterized protein</fullName>
    </submittedName>
</protein>
<name>A0ABQ8TAH0_PERAM</name>
<comment type="caution">
    <text evidence="1">The sequence shown here is derived from an EMBL/GenBank/DDBJ whole genome shotgun (WGS) entry which is preliminary data.</text>
</comment>
<gene>
    <name evidence="1" type="ORF">ANN_04475</name>
</gene>
<evidence type="ECO:0000313" key="1">
    <source>
        <dbReference type="EMBL" id="KAJ4442882.1"/>
    </source>
</evidence>
<proteinExistence type="predicted"/>
<reference evidence="1 2" key="1">
    <citation type="journal article" date="2022" name="Allergy">
        <title>Genome assembly and annotation of Periplaneta americana reveal a comprehensive cockroach allergen profile.</title>
        <authorList>
            <person name="Wang L."/>
            <person name="Xiong Q."/>
            <person name="Saelim N."/>
            <person name="Wang L."/>
            <person name="Nong W."/>
            <person name="Wan A.T."/>
            <person name="Shi M."/>
            <person name="Liu X."/>
            <person name="Cao Q."/>
            <person name="Hui J.H.L."/>
            <person name="Sookrung N."/>
            <person name="Leung T.F."/>
            <person name="Tungtrongchitr A."/>
            <person name="Tsui S.K.W."/>
        </authorList>
    </citation>
    <scope>NUCLEOTIDE SEQUENCE [LARGE SCALE GENOMIC DNA]</scope>
    <source>
        <strain evidence="1">PWHHKU_190912</strain>
    </source>
</reference>
<evidence type="ECO:0000313" key="2">
    <source>
        <dbReference type="Proteomes" id="UP001148838"/>
    </source>
</evidence>
<dbReference type="EMBL" id="JAJSOF020000013">
    <property type="protein sequence ID" value="KAJ4442882.1"/>
    <property type="molecule type" value="Genomic_DNA"/>
</dbReference>
<keyword evidence="2" id="KW-1185">Reference proteome</keyword>
<sequence>MSPALRSAPVRYRRYTLRQHGNDIILTQTCRTVAPQSDYLTTSSYSTHLFYKCGHGVLVTLDCINIHSRGGRVITMEVLLSGEEIQTRTFKMEMERPRGETLEQHMDAYLYHVGSSQETGADLQLDGTISSGTLRVCSGPGQQGPEANGEV</sequence>
<organism evidence="1 2">
    <name type="scientific">Periplaneta americana</name>
    <name type="common">American cockroach</name>
    <name type="synonym">Blatta americana</name>
    <dbReference type="NCBI Taxonomy" id="6978"/>
    <lineage>
        <taxon>Eukaryota</taxon>
        <taxon>Metazoa</taxon>
        <taxon>Ecdysozoa</taxon>
        <taxon>Arthropoda</taxon>
        <taxon>Hexapoda</taxon>
        <taxon>Insecta</taxon>
        <taxon>Pterygota</taxon>
        <taxon>Neoptera</taxon>
        <taxon>Polyneoptera</taxon>
        <taxon>Dictyoptera</taxon>
        <taxon>Blattodea</taxon>
        <taxon>Blattoidea</taxon>
        <taxon>Blattidae</taxon>
        <taxon>Blattinae</taxon>
        <taxon>Periplaneta</taxon>
    </lineage>
</organism>
<dbReference type="Proteomes" id="UP001148838">
    <property type="component" value="Unassembled WGS sequence"/>
</dbReference>
<accession>A0ABQ8TAH0</accession>